<name>A0A6A6Z4E4_9PEZI</name>
<organism evidence="2">
    <name type="scientific">Mytilinidion resinicola</name>
    <dbReference type="NCBI Taxonomy" id="574789"/>
    <lineage>
        <taxon>Eukaryota</taxon>
        <taxon>Fungi</taxon>
        <taxon>Dikarya</taxon>
        <taxon>Ascomycota</taxon>
        <taxon>Pezizomycotina</taxon>
        <taxon>Dothideomycetes</taxon>
        <taxon>Pleosporomycetidae</taxon>
        <taxon>Mytilinidiales</taxon>
        <taxon>Mytilinidiaceae</taxon>
        <taxon>Mytilinidion</taxon>
    </lineage>
</organism>
<feature type="region of interest" description="Disordered" evidence="1">
    <location>
        <begin position="1"/>
        <end position="43"/>
    </location>
</feature>
<evidence type="ECO:0000256" key="1">
    <source>
        <dbReference type="SAM" id="MobiDB-lite"/>
    </source>
</evidence>
<dbReference type="PANTHER" id="PTHR42085">
    <property type="entry name" value="F-BOX DOMAIN-CONTAINING PROTEIN"/>
    <property type="match status" value="1"/>
</dbReference>
<reference evidence="2 4" key="1">
    <citation type="journal article" date="2020" name="Stud. Mycol.">
        <title>101 Dothideomycetes genomes: a test case for predicting lifestyles and emergence of pathogens.</title>
        <authorList>
            <person name="Haridas S."/>
            <person name="Albert R."/>
            <person name="Binder M."/>
            <person name="Bloem J."/>
            <person name="Labutti K."/>
            <person name="Salamov A."/>
            <person name="Andreopoulos B."/>
            <person name="Baker S."/>
            <person name="Barry K."/>
            <person name="Bills G."/>
            <person name="Bluhm B."/>
            <person name="Cannon C."/>
            <person name="Castanera R."/>
            <person name="Culley D."/>
            <person name="Daum C."/>
            <person name="Ezra D."/>
            <person name="Gonzalez J."/>
            <person name="Henrissat B."/>
            <person name="Kuo A."/>
            <person name="Liang C."/>
            <person name="Lipzen A."/>
            <person name="Lutzoni F."/>
            <person name="Magnuson J."/>
            <person name="Mondo S."/>
            <person name="Nolan M."/>
            <person name="Ohm R."/>
            <person name="Pangilinan J."/>
            <person name="Park H.-J."/>
            <person name="Ramirez L."/>
            <person name="Alfaro M."/>
            <person name="Sun H."/>
            <person name="Tritt A."/>
            <person name="Yoshinaga Y."/>
            <person name="Zwiers L.-H."/>
            <person name="Turgeon B."/>
            <person name="Goodwin S."/>
            <person name="Spatafora J."/>
            <person name="Crous P."/>
            <person name="Grigoriev I."/>
        </authorList>
    </citation>
    <scope>NUCLEOTIDE SEQUENCE</scope>
    <source>
        <strain evidence="2 4">CBS 304.34</strain>
    </source>
</reference>
<dbReference type="Proteomes" id="UP000504636">
    <property type="component" value="Unplaced"/>
</dbReference>
<dbReference type="InterPro" id="IPR038883">
    <property type="entry name" value="AN11006-like"/>
</dbReference>
<gene>
    <name evidence="2 4" type="ORF">BDZ99DRAFT_457933</name>
</gene>
<evidence type="ECO:0000313" key="4">
    <source>
        <dbReference type="RefSeq" id="XP_033582976.1"/>
    </source>
</evidence>
<dbReference type="EMBL" id="MU003693">
    <property type="protein sequence ID" value="KAF2816012.1"/>
    <property type="molecule type" value="Genomic_DNA"/>
</dbReference>
<reference evidence="4" key="2">
    <citation type="submission" date="2020-04" db="EMBL/GenBank/DDBJ databases">
        <authorList>
            <consortium name="NCBI Genome Project"/>
        </authorList>
    </citation>
    <scope>NUCLEOTIDE SEQUENCE</scope>
    <source>
        <strain evidence="4">CBS 304.34</strain>
    </source>
</reference>
<sequence length="329" mass="36914">MPSPDPSTPQSSSEDTIMTDSPDTSYSPRESHPPLPTPIPRAAPSTIASPLLALPRELRDRIYTFALTSISPFWYPNPTTDHHIEPNLLLASRQVYAEAAPILYSSNKFLFTHPSDCNMFRVVASPYSEHITSVCFRIREKDLRIWTSYLSSSSETRSLHADLPRLKSLWIFLRCGSWGPPAMMFPAIQWAAQQPNWQNPFPPQQNQQQNQPGNQIPVPPPPPGAPGGANPPVVVHNAGAAHLIDRFYRWDRDQGLENLVLSLQGKTHDAEVKIVAIQRLLRQDVRTLSRAYPDDLILDKQGDARTRFKRVRGVEISLELSAVEPVQVP</sequence>
<protein>
    <submittedName>
        <fullName evidence="2 4">Uncharacterized protein</fullName>
    </submittedName>
</protein>
<feature type="compositionally biased region" description="Low complexity" evidence="1">
    <location>
        <begin position="196"/>
        <end position="216"/>
    </location>
</feature>
<dbReference type="RefSeq" id="XP_033582976.1">
    <property type="nucleotide sequence ID" value="XM_033718801.1"/>
</dbReference>
<reference evidence="4" key="3">
    <citation type="submission" date="2025-04" db="UniProtKB">
        <authorList>
            <consortium name="RefSeq"/>
        </authorList>
    </citation>
    <scope>IDENTIFICATION</scope>
    <source>
        <strain evidence="4">CBS 304.34</strain>
    </source>
</reference>
<dbReference type="PANTHER" id="PTHR42085:SF1">
    <property type="entry name" value="F-BOX DOMAIN-CONTAINING PROTEIN"/>
    <property type="match status" value="1"/>
</dbReference>
<proteinExistence type="predicted"/>
<evidence type="ECO:0000313" key="3">
    <source>
        <dbReference type="Proteomes" id="UP000504636"/>
    </source>
</evidence>
<dbReference type="GeneID" id="54459694"/>
<accession>A0A6A6Z4E4</accession>
<feature type="compositionally biased region" description="Polar residues" evidence="1">
    <location>
        <begin position="14"/>
        <end position="28"/>
    </location>
</feature>
<dbReference type="OrthoDB" id="62952at2759"/>
<feature type="region of interest" description="Disordered" evidence="1">
    <location>
        <begin position="196"/>
        <end position="234"/>
    </location>
</feature>
<keyword evidence="3" id="KW-1185">Reference proteome</keyword>
<evidence type="ECO:0000313" key="2">
    <source>
        <dbReference type="EMBL" id="KAF2816012.1"/>
    </source>
</evidence>
<dbReference type="AlphaFoldDB" id="A0A6A6Z4E4"/>